<keyword evidence="3" id="KW-1185">Reference proteome</keyword>
<feature type="domain" description="DUF5704" evidence="1">
    <location>
        <begin position="289"/>
        <end position="465"/>
    </location>
</feature>
<evidence type="ECO:0000313" key="2">
    <source>
        <dbReference type="EMBL" id="BCN30250.1"/>
    </source>
</evidence>
<dbReference type="Proteomes" id="UP000595897">
    <property type="component" value="Chromosome"/>
</dbReference>
<protein>
    <recommendedName>
        <fullName evidence="1">DUF5704 domain-containing protein</fullName>
    </recommendedName>
</protein>
<proteinExistence type="predicted"/>
<evidence type="ECO:0000259" key="1">
    <source>
        <dbReference type="Pfam" id="PF18964"/>
    </source>
</evidence>
<dbReference type="AlphaFoldDB" id="A0A7R7EJF9"/>
<dbReference type="RefSeq" id="WP_271715484.1">
    <property type="nucleotide sequence ID" value="NZ_AP024169.1"/>
</dbReference>
<sequence length="1034" mass="119198">MIFSTEDTTASTKTTWETVGFVIKNNIVGKTEDTRSGKYSIIWMSEGKKSEEVDGKITNVYFEFKTDKIRQKLNCKDGETIYLNGIFRVLKNGKPIDNKLYYKYQGEGGISTAQSWRNPYDFWDRFNIPVTYESPDQAVKVEFRMADTNLKIADDIELGEYKVGSQCDLDANNAKIGSKNKGIHIPKSISFGGKDYLIYRHYYYDNDKPSKKFVDKKVSIYDKNYKSKIQSLQSIQAEVTDHGTTIVYMFKSKSTEQEDSEHTESISESLEIPEPTGVIGADDRGNEAFTVEDGIPTTEHLYSNVFTSQFLTTYKFTRTFGTKYYTVNVTRNFILTWDEESKDGRKKEKSKTVPLSMSYQIPREYSYWELKRLGVYGLDMANVENYALPNGKAILTPYNYMPPTVVCSYSNAENDHIIEPKPKDVKLEDISINGGDQEPSIDDSYVSGWEALAKKEVKQILVKNDNLTINGITIMTNVKKEKKTDDPKDMPSGSDEIGENVLYLSNLAIDQNKTNGTYHSKGTVGYKAVTHINVKEANNLNYPIEDINDVVIHTPTVCDAYIENCDSYNQMISPDRTRFSLILGTRFSVQLLTTGQHRFINGYDYRDYAKYIAARQVCLPFDVYNGSSFIRANTWVDMSDIETFYLPTWVEEGKYTIQFRSISLNAEANGGMDRTQYLANTEIDNYVACDSIDVEVSGRIYGLNIYDISDYPTWQNVFRKNNSMQLTGFRYTVGTKNQDENSNGNQEKYTLPLINGSHPKYKNIGTLKTGYAVRFMLTTVGNMYGYNDYIRIKPTFYYVDYLGRNKKEVDVYYSESFLNNKHVMVKMGSELDKTNIKRLSLGEPYLSVPRKEIGDTATLLNILESKLLSLYRNVYTFTNIMIPENLRTFVGNENMLPSRSMPYEIEEKMLTQSVQNWYCEYYIPSEIHILPKDFNLTRYITENGPIDFKEDFWLENGYLLINFDIETIQNNERHLSYINKENAKFGYCNMWNREGYLYKKKDYKNNEFDFEDGDFVLYDVNKSAAKDYISSGTH</sequence>
<accession>A0A7R7EJF9</accession>
<dbReference type="InterPro" id="IPR043759">
    <property type="entry name" value="DUF5704"/>
</dbReference>
<gene>
    <name evidence="2" type="ORF">bsdtb5_15450</name>
</gene>
<organism evidence="2 3">
    <name type="scientific">Anaeromicropila herbilytica</name>
    <dbReference type="NCBI Taxonomy" id="2785025"/>
    <lineage>
        <taxon>Bacteria</taxon>
        <taxon>Bacillati</taxon>
        <taxon>Bacillota</taxon>
        <taxon>Clostridia</taxon>
        <taxon>Lachnospirales</taxon>
        <taxon>Lachnospiraceae</taxon>
        <taxon>Anaeromicropila</taxon>
    </lineage>
</organism>
<dbReference type="EMBL" id="AP024169">
    <property type="protein sequence ID" value="BCN30250.1"/>
    <property type="molecule type" value="Genomic_DNA"/>
</dbReference>
<dbReference type="Pfam" id="PF18964">
    <property type="entry name" value="DUF5704"/>
    <property type="match status" value="1"/>
</dbReference>
<evidence type="ECO:0000313" key="3">
    <source>
        <dbReference type="Proteomes" id="UP000595897"/>
    </source>
</evidence>
<reference evidence="2 3" key="1">
    <citation type="submission" date="2020-11" db="EMBL/GenBank/DDBJ databases">
        <title>Draft genome sequencing of a Lachnospiraceae strain isolated from anoxic soil subjected to BSD treatment.</title>
        <authorList>
            <person name="Uek A."/>
            <person name="Tonouchi A."/>
        </authorList>
    </citation>
    <scope>NUCLEOTIDE SEQUENCE [LARGE SCALE GENOMIC DNA]</scope>
    <source>
        <strain evidence="2 3">TB5</strain>
    </source>
</reference>
<dbReference type="KEGG" id="ahb:bsdtb5_15450"/>
<name>A0A7R7EJF9_9FIRM</name>